<keyword evidence="10 16" id="KW-0812">Transmembrane</keyword>
<dbReference type="GO" id="GO:0020037">
    <property type="term" value="F:heme binding"/>
    <property type="evidence" value="ECO:0007669"/>
    <property type="project" value="InterPro"/>
</dbReference>
<protein>
    <recommendedName>
        <fullName evidence="6">Succinate dehydrogenase hydrophobic membrane anchor subunit</fullName>
    </recommendedName>
</protein>
<dbReference type="GO" id="GO:0046872">
    <property type="term" value="F:metal ion binding"/>
    <property type="evidence" value="ECO:0007669"/>
    <property type="project" value="UniProtKB-KW"/>
</dbReference>
<feature type="transmembrane region" description="Helical" evidence="16">
    <location>
        <begin position="24"/>
        <end position="47"/>
    </location>
</feature>
<evidence type="ECO:0000313" key="18">
    <source>
        <dbReference type="Proteomes" id="UP000433652"/>
    </source>
</evidence>
<dbReference type="Pfam" id="PF01127">
    <property type="entry name" value="Sdh_cyt"/>
    <property type="match status" value="1"/>
</dbReference>
<dbReference type="AlphaFoldDB" id="A0A6I4SSZ5"/>
<dbReference type="RefSeq" id="WP_159792353.1">
    <property type="nucleotide sequence ID" value="NZ_WTYM01000030.1"/>
</dbReference>
<evidence type="ECO:0000256" key="13">
    <source>
        <dbReference type="ARBA" id="ARBA00022989"/>
    </source>
</evidence>
<keyword evidence="14" id="KW-0408">Iron</keyword>
<keyword evidence="7" id="KW-0813">Transport</keyword>
<evidence type="ECO:0000256" key="15">
    <source>
        <dbReference type="ARBA" id="ARBA00023136"/>
    </source>
</evidence>
<evidence type="ECO:0000256" key="10">
    <source>
        <dbReference type="ARBA" id="ARBA00022692"/>
    </source>
</evidence>
<dbReference type="EMBL" id="WTYM01000030">
    <property type="protein sequence ID" value="MXO58659.1"/>
    <property type="molecule type" value="Genomic_DNA"/>
</dbReference>
<evidence type="ECO:0000256" key="12">
    <source>
        <dbReference type="ARBA" id="ARBA00022982"/>
    </source>
</evidence>
<dbReference type="InterPro" id="IPR014312">
    <property type="entry name" value="Succ_DH_anchor"/>
</dbReference>
<evidence type="ECO:0000256" key="8">
    <source>
        <dbReference type="ARBA" id="ARBA00022532"/>
    </source>
</evidence>
<dbReference type="Proteomes" id="UP000433652">
    <property type="component" value="Unassembled WGS sequence"/>
</dbReference>
<evidence type="ECO:0000256" key="4">
    <source>
        <dbReference type="ARBA" id="ARBA00005163"/>
    </source>
</evidence>
<evidence type="ECO:0000256" key="2">
    <source>
        <dbReference type="ARBA" id="ARBA00004050"/>
    </source>
</evidence>
<dbReference type="InterPro" id="IPR034804">
    <property type="entry name" value="SQR/QFR_C/D"/>
</dbReference>
<keyword evidence="9" id="KW-0349">Heme</keyword>
<organism evidence="17 18">
    <name type="scientific">Croceibacterium salegens</name>
    <dbReference type="NCBI Taxonomy" id="1737568"/>
    <lineage>
        <taxon>Bacteria</taxon>
        <taxon>Pseudomonadati</taxon>
        <taxon>Pseudomonadota</taxon>
        <taxon>Alphaproteobacteria</taxon>
        <taxon>Sphingomonadales</taxon>
        <taxon>Erythrobacteraceae</taxon>
        <taxon>Croceibacterium</taxon>
    </lineage>
</organism>
<evidence type="ECO:0000256" key="1">
    <source>
        <dbReference type="ARBA" id="ARBA00001971"/>
    </source>
</evidence>
<comment type="function">
    <text evidence="2">Membrane-anchoring subunit of succinate dehydrogenase (SDH).</text>
</comment>
<comment type="cofactor">
    <cofactor evidence="1">
        <name>heme</name>
        <dbReference type="ChEBI" id="CHEBI:30413"/>
    </cofactor>
</comment>
<keyword evidence="13 16" id="KW-1133">Transmembrane helix</keyword>
<keyword evidence="11" id="KW-0479">Metal-binding</keyword>
<dbReference type="CDD" id="cd03495">
    <property type="entry name" value="SQR_TypeC_SdhD_like"/>
    <property type="match status" value="1"/>
</dbReference>
<dbReference type="GO" id="GO:0006099">
    <property type="term" value="P:tricarboxylic acid cycle"/>
    <property type="evidence" value="ECO:0007669"/>
    <property type="project" value="UniProtKB-UniPathway"/>
</dbReference>
<proteinExistence type="predicted"/>
<evidence type="ECO:0000256" key="6">
    <source>
        <dbReference type="ARBA" id="ARBA00019425"/>
    </source>
</evidence>
<evidence type="ECO:0000256" key="9">
    <source>
        <dbReference type="ARBA" id="ARBA00022617"/>
    </source>
</evidence>
<comment type="subcellular location">
    <subcellularLocation>
        <location evidence="3">Membrane</location>
        <topology evidence="3">Multi-pass membrane protein</topology>
    </subcellularLocation>
</comment>
<dbReference type="SUPFAM" id="SSF81343">
    <property type="entry name" value="Fumarate reductase respiratory complex transmembrane subunits"/>
    <property type="match status" value="1"/>
</dbReference>
<name>A0A6I4SSZ5_9SPHN</name>
<comment type="subunit">
    <text evidence="5">Part of an enzyme complex containing four subunits: a flavoprotein, an iron-sulfur protein, plus two membrane-anchoring proteins, SdhC and SdhD.</text>
</comment>
<reference evidence="17 18" key="1">
    <citation type="submission" date="2019-12" db="EMBL/GenBank/DDBJ databases">
        <title>Genomic-based taxomic classification of the family Erythrobacteraceae.</title>
        <authorList>
            <person name="Xu L."/>
        </authorList>
    </citation>
    <scope>NUCLEOTIDE SEQUENCE [LARGE SCALE GENOMIC DNA]</scope>
    <source>
        <strain evidence="17 18">MCCC 1K01500</strain>
    </source>
</reference>
<feature type="transmembrane region" description="Helical" evidence="16">
    <location>
        <begin position="59"/>
        <end position="79"/>
    </location>
</feature>
<evidence type="ECO:0000313" key="17">
    <source>
        <dbReference type="EMBL" id="MXO58659.1"/>
    </source>
</evidence>
<sequence>MGNGTPLGRVRGLGSAREGTHHWIVQRITAIGNLLAGGFLIASLLLLPDLSHATLREWIAGPMSATAMALLVVTTFWHAKLGLQVLIEDYVHAPGNKVAVLLALNIAAVAGIAFGLFAIGKMALGGAA</sequence>
<keyword evidence="15 16" id="KW-0472">Membrane</keyword>
<gene>
    <name evidence="17" type="primary">sdhD</name>
    <name evidence="17" type="ORF">GRI89_03770</name>
</gene>
<comment type="pathway">
    <text evidence="4">Carbohydrate metabolism; tricarboxylic acid cycle.</text>
</comment>
<evidence type="ECO:0000256" key="7">
    <source>
        <dbReference type="ARBA" id="ARBA00022448"/>
    </source>
</evidence>
<keyword evidence="8" id="KW-0816">Tricarboxylic acid cycle</keyword>
<evidence type="ECO:0000256" key="5">
    <source>
        <dbReference type="ARBA" id="ARBA00011558"/>
    </source>
</evidence>
<dbReference type="InterPro" id="IPR000701">
    <property type="entry name" value="SuccDH_FuR_B_TM-su"/>
</dbReference>
<dbReference type="NCBIfam" id="TIGR02968">
    <property type="entry name" value="succ_dehyd_anc"/>
    <property type="match status" value="1"/>
</dbReference>
<evidence type="ECO:0000256" key="3">
    <source>
        <dbReference type="ARBA" id="ARBA00004141"/>
    </source>
</evidence>
<keyword evidence="18" id="KW-1185">Reference proteome</keyword>
<comment type="caution">
    <text evidence="17">The sequence shown here is derived from an EMBL/GenBank/DDBJ whole genome shotgun (WGS) entry which is preliminary data.</text>
</comment>
<dbReference type="UniPathway" id="UPA00223"/>
<evidence type="ECO:0000256" key="14">
    <source>
        <dbReference type="ARBA" id="ARBA00023004"/>
    </source>
</evidence>
<keyword evidence="12" id="KW-0249">Electron transport</keyword>
<accession>A0A6I4SSZ5</accession>
<dbReference type="OrthoDB" id="9809280at2"/>
<feature type="transmembrane region" description="Helical" evidence="16">
    <location>
        <begin position="99"/>
        <end position="119"/>
    </location>
</feature>
<evidence type="ECO:0000256" key="16">
    <source>
        <dbReference type="SAM" id="Phobius"/>
    </source>
</evidence>
<dbReference type="GO" id="GO:0016020">
    <property type="term" value="C:membrane"/>
    <property type="evidence" value="ECO:0007669"/>
    <property type="project" value="UniProtKB-SubCell"/>
</dbReference>
<evidence type="ECO:0000256" key="11">
    <source>
        <dbReference type="ARBA" id="ARBA00022723"/>
    </source>
</evidence>
<dbReference type="Gene3D" id="1.20.1300.10">
    <property type="entry name" value="Fumarate reductase/succinate dehydrogenase, transmembrane subunit"/>
    <property type="match status" value="1"/>
</dbReference>